<dbReference type="Proteomes" id="UP001642260">
    <property type="component" value="Unassembled WGS sequence"/>
</dbReference>
<name>A0ABC8K0T9_ERUVS</name>
<dbReference type="EMBL" id="CAKOAT010164156">
    <property type="protein sequence ID" value="CAH8349977.1"/>
    <property type="molecule type" value="Genomic_DNA"/>
</dbReference>
<organism evidence="2 3">
    <name type="scientific">Eruca vesicaria subsp. sativa</name>
    <name type="common">Garden rocket</name>
    <name type="synonym">Eruca sativa</name>
    <dbReference type="NCBI Taxonomy" id="29727"/>
    <lineage>
        <taxon>Eukaryota</taxon>
        <taxon>Viridiplantae</taxon>
        <taxon>Streptophyta</taxon>
        <taxon>Embryophyta</taxon>
        <taxon>Tracheophyta</taxon>
        <taxon>Spermatophyta</taxon>
        <taxon>Magnoliopsida</taxon>
        <taxon>eudicotyledons</taxon>
        <taxon>Gunneridae</taxon>
        <taxon>Pentapetalae</taxon>
        <taxon>rosids</taxon>
        <taxon>malvids</taxon>
        <taxon>Brassicales</taxon>
        <taxon>Brassicaceae</taxon>
        <taxon>Brassiceae</taxon>
        <taxon>Eruca</taxon>
    </lineage>
</organism>
<feature type="compositionally biased region" description="Basic and acidic residues" evidence="1">
    <location>
        <begin position="23"/>
        <end position="33"/>
    </location>
</feature>
<feature type="compositionally biased region" description="Polar residues" evidence="1">
    <location>
        <begin position="1"/>
        <end position="22"/>
    </location>
</feature>
<evidence type="ECO:0000313" key="2">
    <source>
        <dbReference type="EMBL" id="CAH8349977.1"/>
    </source>
</evidence>
<gene>
    <name evidence="2" type="ORF">ERUC_LOCUS17852</name>
</gene>
<dbReference type="AlphaFoldDB" id="A0ABC8K0T9"/>
<dbReference type="PANTHER" id="PTHR33738:SF16">
    <property type="entry name" value="CELL WALL RBR3-LIKE PROTEIN"/>
    <property type="match status" value="1"/>
</dbReference>
<dbReference type="PANTHER" id="PTHR33738">
    <property type="entry name" value="EMB|CAB82975.1"/>
    <property type="match status" value="1"/>
</dbReference>
<feature type="compositionally biased region" description="Low complexity" evidence="1">
    <location>
        <begin position="35"/>
        <end position="50"/>
    </location>
</feature>
<evidence type="ECO:0000256" key="1">
    <source>
        <dbReference type="SAM" id="MobiDB-lite"/>
    </source>
</evidence>
<sequence>MQVASNKVNHTAHGVQSSISQTTDERSIHESREASYYSSSIYYGGQQHYSPPRTDGISTSPSHHNKETDDTNATSRGNWWKGLYLYLYLNYL</sequence>
<keyword evidence="3" id="KW-1185">Reference proteome</keyword>
<proteinExistence type="predicted"/>
<protein>
    <submittedName>
        <fullName evidence="2">Uncharacterized protein</fullName>
    </submittedName>
</protein>
<evidence type="ECO:0000313" key="3">
    <source>
        <dbReference type="Proteomes" id="UP001642260"/>
    </source>
</evidence>
<feature type="region of interest" description="Disordered" evidence="1">
    <location>
        <begin position="1"/>
        <end position="76"/>
    </location>
</feature>
<comment type="caution">
    <text evidence="2">The sequence shown here is derived from an EMBL/GenBank/DDBJ whole genome shotgun (WGS) entry which is preliminary data.</text>
</comment>
<reference evidence="2 3" key="1">
    <citation type="submission" date="2022-03" db="EMBL/GenBank/DDBJ databases">
        <authorList>
            <person name="Macdonald S."/>
            <person name="Ahmed S."/>
            <person name="Newling K."/>
        </authorList>
    </citation>
    <scope>NUCLEOTIDE SEQUENCE [LARGE SCALE GENOMIC DNA]</scope>
</reference>
<accession>A0ABC8K0T9</accession>